<reference evidence="1" key="1">
    <citation type="submission" date="2021-03" db="EMBL/GenBank/DDBJ databases">
        <title>Evolutionary priming and transition to the ectomycorrhizal habit in an iconic lineage of mushroom-forming fungi: is preadaptation a requirement?</title>
        <authorList>
            <consortium name="DOE Joint Genome Institute"/>
            <person name="Looney B.P."/>
            <person name="Miyauchi S."/>
            <person name="Morin E."/>
            <person name="Drula E."/>
            <person name="Courty P.E."/>
            <person name="Chicoki N."/>
            <person name="Fauchery L."/>
            <person name="Kohler A."/>
            <person name="Kuo A."/>
            <person name="LaButti K."/>
            <person name="Pangilinan J."/>
            <person name="Lipzen A."/>
            <person name="Riley R."/>
            <person name="Andreopoulos W."/>
            <person name="He G."/>
            <person name="Johnson J."/>
            <person name="Barry K.W."/>
            <person name="Grigoriev I.V."/>
            <person name="Nagy L."/>
            <person name="Hibbett D."/>
            <person name="Henrissat B."/>
            <person name="Matheny P.B."/>
            <person name="Labbe J."/>
            <person name="Martin A.F."/>
        </authorList>
    </citation>
    <scope>NUCLEOTIDE SEQUENCE</scope>
    <source>
        <strain evidence="1">BPL698</strain>
    </source>
</reference>
<keyword evidence="2" id="KW-1185">Reference proteome</keyword>
<gene>
    <name evidence="1" type="ORF">F5148DRAFT_1286231</name>
</gene>
<accession>A0ACC0U691</accession>
<organism evidence="1 2">
    <name type="scientific">Russula earlei</name>
    <dbReference type="NCBI Taxonomy" id="71964"/>
    <lineage>
        <taxon>Eukaryota</taxon>
        <taxon>Fungi</taxon>
        <taxon>Dikarya</taxon>
        <taxon>Basidiomycota</taxon>
        <taxon>Agaricomycotina</taxon>
        <taxon>Agaricomycetes</taxon>
        <taxon>Russulales</taxon>
        <taxon>Russulaceae</taxon>
        <taxon>Russula</taxon>
    </lineage>
</organism>
<dbReference type="Proteomes" id="UP001207468">
    <property type="component" value="Unassembled WGS sequence"/>
</dbReference>
<comment type="caution">
    <text evidence="1">The sequence shown here is derived from an EMBL/GenBank/DDBJ whole genome shotgun (WGS) entry which is preliminary data.</text>
</comment>
<sequence length="211" mass="24464">MQPPKEHYKWVIPTIIAILIGFAQLYPNEVKAEMPHYLNAALYISIALLLLGYINIKENALLKSQEAEHKKVDEQTKEIESLKTVIQNLKLENNKIGQEIKLHKQQLGEQKEQYELSKKSVDDRFIHQGNAIKDFSENIVTGVGILRDIILPEFFGDKESVSKIVIKLYNYHYNSSQLEKFGLDRNLLDAFNVYTHEMKLDTIRKNNPNIK</sequence>
<dbReference type="EMBL" id="JAGFNK010000160">
    <property type="protein sequence ID" value="KAI9463100.1"/>
    <property type="molecule type" value="Genomic_DNA"/>
</dbReference>
<evidence type="ECO:0000313" key="2">
    <source>
        <dbReference type="Proteomes" id="UP001207468"/>
    </source>
</evidence>
<protein>
    <submittedName>
        <fullName evidence="1">Uncharacterized protein</fullName>
    </submittedName>
</protein>
<evidence type="ECO:0000313" key="1">
    <source>
        <dbReference type="EMBL" id="KAI9463100.1"/>
    </source>
</evidence>
<name>A0ACC0U691_9AGAM</name>
<proteinExistence type="predicted"/>